<feature type="binding site" evidence="10">
    <location>
        <begin position="140"/>
        <end position="143"/>
    </location>
    <ligand>
        <name>GTP</name>
        <dbReference type="ChEBI" id="CHEBI:37565"/>
    </ligand>
</feature>
<gene>
    <name evidence="10 13" type="primary">rsgA</name>
    <name evidence="13" type="ORF">FLL45_05080</name>
</gene>
<feature type="domain" description="CP-type G" evidence="12">
    <location>
        <begin position="95"/>
        <end position="250"/>
    </location>
</feature>
<feature type="binding site" evidence="10">
    <location>
        <begin position="192"/>
        <end position="200"/>
    </location>
    <ligand>
        <name>GTP</name>
        <dbReference type="ChEBI" id="CHEBI:37565"/>
    </ligand>
</feature>
<dbReference type="PROSITE" id="PS51721">
    <property type="entry name" value="G_CP"/>
    <property type="match status" value="1"/>
</dbReference>
<dbReference type="GO" id="GO:0046872">
    <property type="term" value="F:metal ion binding"/>
    <property type="evidence" value="ECO:0007669"/>
    <property type="project" value="UniProtKB-KW"/>
</dbReference>
<dbReference type="SUPFAM" id="SSF52540">
    <property type="entry name" value="P-loop containing nucleoside triphosphate hydrolases"/>
    <property type="match status" value="1"/>
</dbReference>
<dbReference type="PANTHER" id="PTHR32120">
    <property type="entry name" value="SMALL RIBOSOMAL SUBUNIT BIOGENESIS GTPASE RSGA"/>
    <property type="match status" value="1"/>
</dbReference>
<comment type="cofactor">
    <cofactor evidence="10">
        <name>Zn(2+)</name>
        <dbReference type="ChEBI" id="CHEBI:29105"/>
    </cofactor>
    <text evidence="10">Binds 1 zinc ion per subunit.</text>
</comment>
<evidence type="ECO:0000313" key="14">
    <source>
        <dbReference type="Proteomes" id="UP000317839"/>
    </source>
</evidence>
<dbReference type="OrthoDB" id="9809485at2"/>
<dbReference type="GO" id="GO:0003924">
    <property type="term" value="F:GTPase activity"/>
    <property type="evidence" value="ECO:0007669"/>
    <property type="project" value="UniProtKB-UniRule"/>
</dbReference>
<keyword evidence="5 10" id="KW-0547">Nucleotide-binding</keyword>
<comment type="similarity">
    <text evidence="10">Belongs to the TRAFAC class YlqF/YawG GTPase family. RsgA subfamily.</text>
</comment>
<evidence type="ECO:0000256" key="10">
    <source>
        <dbReference type="HAMAP-Rule" id="MF_01820"/>
    </source>
</evidence>
<evidence type="ECO:0000256" key="1">
    <source>
        <dbReference type="ARBA" id="ARBA00022490"/>
    </source>
</evidence>
<keyword evidence="3 10" id="KW-0479">Metal-binding</keyword>
<keyword evidence="9 10" id="KW-0342">GTP-binding</keyword>
<dbReference type="InterPro" id="IPR030378">
    <property type="entry name" value="G_CP_dom"/>
</dbReference>
<evidence type="ECO:0000259" key="12">
    <source>
        <dbReference type="PROSITE" id="PS51721"/>
    </source>
</evidence>
<protein>
    <recommendedName>
        <fullName evidence="10">Small ribosomal subunit biogenesis GTPase RsgA</fullName>
        <ecNumber evidence="10">3.6.1.-</ecNumber>
    </recommendedName>
</protein>
<dbReference type="NCBIfam" id="TIGR00157">
    <property type="entry name" value="ribosome small subunit-dependent GTPase A"/>
    <property type="match status" value="1"/>
</dbReference>
<dbReference type="Pfam" id="PF03193">
    <property type="entry name" value="RsgA_GTPase"/>
    <property type="match status" value="1"/>
</dbReference>
<evidence type="ECO:0000256" key="7">
    <source>
        <dbReference type="ARBA" id="ARBA00022833"/>
    </source>
</evidence>
<dbReference type="GO" id="GO:0005737">
    <property type="term" value="C:cytoplasm"/>
    <property type="evidence" value="ECO:0007669"/>
    <property type="project" value="UniProtKB-SubCell"/>
</dbReference>
<reference evidence="13 14" key="1">
    <citation type="submission" date="2019-06" db="EMBL/GenBank/DDBJ databases">
        <title>Draft genome of Aliikangiella marina GYP-15.</title>
        <authorList>
            <person name="Wang G."/>
        </authorList>
    </citation>
    <scope>NUCLEOTIDE SEQUENCE [LARGE SCALE GENOMIC DNA]</scope>
    <source>
        <strain evidence="13 14">GYP-15</strain>
    </source>
</reference>
<dbReference type="InterPro" id="IPR027417">
    <property type="entry name" value="P-loop_NTPase"/>
</dbReference>
<organism evidence="13 14">
    <name type="scientific">Aliikangiella marina</name>
    <dbReference type="NCBI Taxonomy" id="1712262"/>
    <lineage>
        <taxon>Bacteria</taxon>
        <taxon>Pseudomonadati</taxon>
        <taxon>Pseudomonadota</taxon>
        <taxon>Gammaproteobacteria</taxon>
        <taxon>Oceanospirillales</taxon>
        <taxon>Pleioneaceae</taxon>
        <taxon>Aliikangiella</taxon>
    </lineage>
</organism>
<keyword evidence="8 10" id="KW-0694">RNA-binding</keyword>
<dbReference type="RefSeq" id="WP_142940892.1">
    <property type="nucleotide sequence ID" value="NZ_VIKR01000001.1"/>
</dbReference>
<keyword evidence="6 10" id="KW-0378">Hydrolase</keyword>
<keyword evidence="2 10" id="KW-0690">Ribosome biogenesis</keyword>
<comment type="subunit">
    <text evidence="10">Monomer. Associates with 30S ribosomal subunit, binds 16S rRNA.</text>
</comment>
<accession>A0A545TJH8</accession>
<dbReference type="EMBL" id="VIKR01000001">
    <property type="protein sequence ID" value="TQV77321.1"/>
    <property type="molecule type" value="Genomic_DNA"/>
</dbReference>
<dbReference type="CDD" id="cd01854">
    <property type="entry name" value="YjeQ_EngC"/>
    <property type="match status" value="1"/>
</dbReference>
<feature type="domain" description="EngC GTPase" evidence="11">
    <location>
        <begin position="101"/>
        <end position="248"/>
    </location>
</feature>
<dbReference type="InterPro" id="IPR010914">
    <property type="entry name" value="RsgA_GTPase_dom"/>
</dbReference>
<evidence type="ECO:0000256" key="9">
    <source>
        <dbReference type="ARBA" id="ARBA00023134"/>
    </source>
</evidence>
<evidence type="ECO:0000313" key="13">
    <source>
        <dbReference type="EMBL" id="TQV77321.1"/>
    </source>
</evidence>
<comment type="function">
    <text evidence="10">One of several proteins that assist in the late maturation steps of the functional core of the 30S ribosomal subunit. Helps release RbfA from mature subunits. May play a role in the assembly of ribosomal proteins into the subunit. Circularly permuted GTPase that catalyzes slow GTP hydrolysis, GTPase activity is stimulated by the 30S ribosomal subunit.</text>
</comment>
<evidence type="ECO:0000256" key="6">
    <source>
        <dbReference type="ARBA" id="ARBA00022801"/>
    </source>
</evidence>
<dbReference type="GO" id="GO:0005525">
    <property type="term" value="F:GTP binding"/>
    <property type="evidence" value="ECO:0007669"/>
    <property type="project" value="UniProtKB-UniRule"/>
</dbReference>
<evidence type="ECO:0000259" key="11">
    <source>
        <dbReference type="PROSITE" id="PS50936"/>
    </source>
</evidence>
<dbReference type="EC" id="3.6.1.-" evidence="10"/>
<keyword evidence="4 10" id="KW-0699">rRNA-binding</keyword>
<evidence type="ECO:0000256" key="5">
    <source>
        <dbReference type="ARBA" id="ARBA00022741"/>
    </source>
</evidence>
<dbReference type="Gene3D" id="3.40.50.300">
    <property type="entry name" value="P-loop containing nucleotide triphosphate hydrolases"/>
    <property type="match status" value="1"/>
</dbReference>
<comment type="caution">
    <text evidence="13">The sequence shown here is derived from an EMBL/GenBank/DDBJ whole genome shotgun (WGS) entry which is preliminary data.</text>
</comment>
<dbReference type="Gene3D" id="1.10.40.50">
    <property type="entry name" value="Probable gtpase engc, domain 3"/>
    <property type="match status" value="1"/>
</dbReference>
<feature type="binding site" evidence="10">
    <location>
        <position position="286"/>
    </location>
    <ligand>
        <name>Zn(2+)</name>
        <dbReference type="ChEBI" id="CHEBI:29105"/>
    </ligand>
</feature>
<dbReference type="PANTHER" id="PTHR32120:SF10">
    <property type="entry name" value="SMALL RIBOSOMAL SUBUNIT BIOGENESIS GTPASE RSGA"/>
    <property type="match status" value="1"/>
</dbReference>
<dbReference type="GO" id="GO:0042274">
    <property type="term" value="P:ribosomal small subunit biogenesis"/>
    <property type="evidence" value="ECO:0007669"/>
    <property type="project" value="UniProtKB-UniRule"/>
</dbReference>
<sequence length="350" mass="39036">MTNFALLEKLGWQPFYQQQLSLDEWENAIPARVVDQHKSILAVTTETESLTINILPSMPNFVVGDWLLLNNENQFLRLLDRKTCFKRKAAGTQIKEQLISANIDTAFIVCSLNDDFNLNRLERYLSLVNEAEVEPIILLSKSDLVDDIETYTRQILGLDSHLIVAPVNCLDSASTEQLAPWLKPGSTIVVLGSSGVGKSTLINTLLGESKQSTASIRQDDSKGRHTTTSRSLLPLQSGALILDTPGMREIQLTDCKEGIAATFSDIEQLANDCRYKDCQHQSEPGCAVNQAVLNGKLEQRRLDNYLKLLKEDAINSASLAEKRAQDKALGKFYKRSLSESYKFKGRDSNN</sequence>
<feature type="binding site" evidence="10">
    <location>
        <position position="273"/>
    </location>
    <ligand>
        <name>Zn(2+)</name>
        <dbReference type="ChEBI" id="CHEBI:29105"/>
    </ligand>
</feature>
<dbReference type="Proteomes" id="UP000317839">
    <property type="component" value="Unassembled WGS sequence"/>
</dbReference>
<evidence type="ECO:0000256" key="4">
    <source>
        <dbReference type="ARBA" id="ARBA00022730"/>
    </source>
</evidence>
<dbReference type="GO" id="GO:0019843">
    <property type="term" value="F:rRNA binding"/>
    <property type="evidence" value="ECO:0007669"/>
    <property type="project" value="UniProtKB-KW"/>
</dbReference>
<feature type="binding site" evidence="10">
    <location>
        <position position="278"/>
    </location>
    <ligand>
        <name>Zn(2+)</name>
        <dbReference type="ChEBI" id="CHEBI:29105"/>
    </ligand>
</feature>
<evidence type="ECO:0000256" key="2">
    <source>
        <dbReference type="ARBA" id="ARBA00022517"/>
    </source>
</evidence>
<evidence type="ECO:0000256" key="3">
    <source>
        <dbReference type="ARBA" id="ARBA00022723"/>
    </source>
</evidence>
<comment type="subcellular location">
    <subcellularLocation>
        <location evidence="10">Cytoplasm</location>
    </subcellularLocation>
</comment>
<dbReference type="AlphaFoldDB" id="A0A545TJH8"/>
<proteinExistence type="inferred from homology"/>
<keyword evidence="14" id="KW-1185">Reference proteome</keyword>
<dbReference type="PROSITE" id="PS50936">
    <property type="entry name" value="ENGC_GTPASE"/>
    <property type="match status" value="1"/>
</dbReference>
<evidence type="ECO:0000256" key="8">
    <source>
        <dbReference type="ARBA" id="ARBA00022884"/>
    </source>
</evidence>
<feature type="binding site" evidence="10">
    <location>
        <position position="280"/>
    </location>
    <ligand>
        <name>Zn(2+)</name>
        <dbReference type="ChEBI" id="CHEBI:29105"/>
    </ligand>
</feature>
<keyword evidence="7 10" id="KW-0862">Zinc</keyword>
<keyword evidence="1 10" id="KW-0963">Cytoplasm</keyword>
<name>A0A545TJH8_9GAMM</name>
<dbReference type="InterPro" id="IPR004881">
    <property type="entry name" value="Ribosome_biogen_GTPase_RsgA"/>
</dbReference>
<dbReference type="HAMAP" id="MF_01820">
    <property type="entry name" value="GTPase_RsgA"/>
    <property type="match status" value="1"/>
</dbReference>